<proteinExistence type="inferred from homology"/>
<gene>
    <name evidence="7" type="ORF">BO70DRAFT_377591</name>
</gene>
<comment type="caution">
    <text evidence="7">The sequence shown here is derived from an EMBL/GenBank/DDBJ whole genome shotgun (WGS) entry which is preliminary data.</text>
</comment>
<comment type="similarity">
    <text evidence="1 6">Belongs to the peptidase S10 family.</text>
</comment>
<dbReference type="GO" id="GO:0006508">
    <property type="term" value="P:proteolysis"/>
    <property type="evidence" value="ECO:0007669"/>
    <property type="project" value="UniProtKB-KW"/>
</dbReference>
<dbReference type="STRING" id="1448321.A0A317WWH4"/>
<evidence type="ECO:0000313" key="8">
    <source>
        <dbReference type="Proteomes" id="UP000247233"/>
    </source>
</evidence>
<keyword evidence="3 6" id="KW-0645">Protease</keyword>
<evidence type="ECO:0000256" key="3">
    <source>
        <dbReference type="ARBA" id="ARBA00022670"/>
    </source>
</evidence>
<evidence type="ECO:0000256" key="4">
    <source>
        <dbReference type="ARBA" id="ARBA00022801"/>
    </source>
</evidence>
<dbReference type="GO" id="GO:0000324">
    <property type="term" value="C:fungal-type vacuole"/>
    <property type="evidence" value="ECO:0007669"/>
    <property type="project" value="TreeGrafter"/>
</dbReference>
<dbReference type="PANTHER" id="PTHR11802">
    <property type="entry name" value="SERINE PROTEASE FAMILY S10 SERINE CARBOXYPEPTIDASE"/>
    <property type="match status" value="1"/>
</dbReference>
<dbReference type="Proteomes" id="UP000247233">
    <property type="component" value="Unassembled WGS sequence"/>
</dbReference>
<dbReference type="FunFam" id="3.40.50.1820:FF:000226">
    <property type="entry name" value="Carboxypeptidase"/>
    <property type="match status" value="1"/>
</dbReference>
<dbReference type="GeneID" id="37067442"/>
<dbReference type="InterPro" id="IPR029058">
    <property type="entry name" value="AB_hydrolase_fold"/>
</dbReference>
<keyword evidence="4 6" id="KW-0378">Hydrolase</keyword>
<keyword evidence="5" id="KW-0325">Glycoprotein</keyword>
<evidence type="ECO:0000256" key="1">
    <source>
        <dbReference type="ARBA" id="ARBA00009431"/>
    </source>
</evidence>
<dbReference type="PROSITE" id="PS00560">
    <property type="entry name" value="CARBOXYPEPT_SER_HIS"/>
    <property type="match status" value="1"/>
</dbReference>
<dbReference type="Pfam" id="PF00450">
    <property type="entry name" value="Peptidase_S10"/>
    <property type="match status" value="1"/>
</dbReference>
<dbReference type="EC" id="3.4.16.-" evidence="6"/>
<dbReference type="Gene3D" id="1.10.287.410">
    <property type="match status" value="1"/>
</dbReference>
<evidence type="ECO:0000256" key="2">
    <source>
        <dbReference type="ARBA" id="ARBA00022645"/>
    </source>
</evidence>
<organism evidence="7 8">
    <name type="scientific">Aspergillus heteromorphus CBS 117.55</name>
    <dbReference type="NCBI Taxonomy" id="1448321"/>
    <lineage>
        <taxon>Eukaryota</taxon>
        <taxon>Fungi</taxon>
        <taxon>Dikarya</taxon>
        <taxon>Ascomycota</taxon>
        <taxon>Pezizomycotina</taxon>
        <taxon>Eurotiomycetes</taxon>
        <taxon>Eurotiomycetidae</taxon>
        <taxon>Eurotiales</taxon>
        <taxon>Aspergillaceae</taxon>
        <taxon>Aspergillus</taxon>
        <taxon>Aspergillus subgen. Circumdati</taxon>
    </lineage>
</organism>
<dbReference type="SUPFAM" id="SSF53474">
    <property type="entry name" value="alpha/beta-Hydrolases"/>
    <property type="match status" value="1"/>
</dbReference>
<accession>A0A317WWH4</accession>
<dbReference type="GO" id="GO:0004185">
    <property type="term" value="F:serine-type carboxypeptidase activity"/>
    <property type="evidence" value="ECO:0007669"/>
    <property type="project" value="UniProtKB-UniRule"/>
</dbReference>
<dbReference type="PRINTS" id="PR00724">
    <property type="entry name" value="CRBOXYPTASEC"/>
</dbReference>
<dbReference type="PANTHER" id="PTHR11802:SF432">
    <property type="entry name" value="Y, PUTATIVE-RELATED"/>
    <property type="match status" value="1"/>
</dbReference>
<evidence type="ECO:0000256" key="5">
    <source>
        <dbReference type="ARBA" id="ARBA00023180"/>
    </source>
</evidence>
<protein>
    <recommendedName>
        <fullName evidence="6">Carboxypeptidase</fullName>
        <ecNumber evidence="6">3.4.16.-</ecNumber>
    </recommendedName>
</protein>
<sequence>MDNTSLLTINRRLSSRVLSLSALREHVEQFIEIEPSSIYLPEGLAPEESDSSTVPDVTLPETEEDWQEYVGQFKENNLSSIYQPRDPFVEEVVHNAAGRAREITDKYDFRPEVTPKVVIMGLYDFVILCVHDPFLPTPSQSDSAVRVLMAGQQPSAQTGFAPSTASNGTTMLLRYASLFGLGYAASTQTVLRGEVPDPDTTTSSSSPDNFRVITSSVSPEYSVRIREQNDSICNAGSAQYTGWLDVGPKHLFFWYFESQNDPENDPLTLWMTGGPGGSSMLGLFEELGPCLINEYGNGTVYNPYGWSRNSSMLFVDQPVDVGFSYVDEGYDLPRDSYEAAVDMHRFLQLFVSEVFPEKLESPFHISGESYAGHYVPFLGAQIVEQNKLYPHEPQVNLKSCLVGNGYMSPKDTTFGYWETLCTTNPGIAQPVFNQTRCDIMAENLPRCMELYDVCMEHPDPAVCHAADQVCFDGIIGWYDNESSTPGGRNRFDITRPCEVEDLCYIEATYIEKYLNSPAVWEALSPPKEIPEYRMVSKAVSDSFETSSDMMIATSSLVQYLLANQVHYLAYQGNLDLACNTAGNLRWAQSLPWKGQAEFSSKPLKPWTSVVRGKKEFVGTTKEVRVRVGDSDVPSRFAVVTVDDAGHMVPQDRPDVALDMMVRWINGASFD</sequence>
<dbReference type="OrthoDB" id="443318at2759"/>
<name>A0A317WWH4_9EURO</name>
<evidence type="ECO:0000313" key="7">
    <source>
        <dbReference type="EMBL" id="PWY89168.1"/>
    </source>
</evidence>
<keyword evidence="2 6" id="KW-0121">Carboxypeptidase</keyword>
<dbReference type="VEuPathDB" id="FungiDB:BO70DRAFT_377591"/>
<keyword evidence="8" id="KW-1185">Reference proteome</keyword>
<dbReference type="InterPro" id="IPR018202">
    <property type="entry name" value="Ser_caboxypep_ser_AS"/>
</dbReference>
<dbReference type="AlphaFoldDB" id="A0A317WWH4"/>
<dbReference type="PROSITE" id="PS00131">
    <property type="entry name" value="CARBOXYPEPT_SER_SER"/>
    <property type="match status" value="1"/>
</dbReference>
<dbReference type="Gene3D" id="3.40.50.1820">
    <property type="entry name" value="alpha/beta hydrolase"/>
    <property type="match status" value="1"/>
</dbReference>
<reference evidence="7 8" key="1">
    <citation type="submission" date="2016-12" db="EMBL/GenBank/DDBJ databases">
        <title>The genomes of Aspergillus section Nigri reveals drivers in fungal speciation.</title>
        <authorList>
            <consortium name="DOE Joint Genome Institute"/>
            <person name="Vesth T.C."/>
            <person name="Nybo J."/>
            <person name="Theobald S."/>
            <person name="Brandl J."/>
            <person name="Frisvad J.C."/>
            <person name="Nielsen K.F."/>
            <person name="Lyhne E.K."/>
            <person name="Kogle M.E."/>
            <person name="Kuo A."/>
            <person name="Riley R."/>
            <person name="Clum A."/>
            <person name="Nolan M."/>
            <person name="Lipzen A."/>
            <person name="Salamov A."/>
            <person name="Henrissat B."/>
            <person name="Wiebenga A."/>
            <person name="De Vries R.P."/>
            <person name="Grigoriev I.V."/>
            <person name="Mortensen U.H."/>
            <person name="Andersen M.R."/>
            <person name="Baker S.E."/>
        </authorList>
    </citation>
    <scope>NUCLEOTIDE SEQUENCE [LARGE SCALE GENOMIC DNA]</scope>
    <source>
        <strain evidence="7 8">CBS 117.55</strain>
    </source>
</reference>
<dbReference type="InterPro" id="IPR001563">
    <property type="entry name" value="Peptidase_S10"/>
</dbReference>
<evidence type="ECO:0000256" key="6">
    <source>
        <dbReference type="RuleBase" id="RU361156"/>
    </source>
</evidence>
<dbReference type="InterPro" id="IPR033124">
    <property type="entry name" value="Ser_caboxypep_his_AS"/>
</dbReference>
<dbReference type="EMBL" id="MSFL01000004">
    <property type="protein sequence ID" value="PWY89168.1"/>
    <property type="molecule type" value="Genomic_DNA"/>
</dbReference>
<dbReference type="RefSeq" id="XP_025402355.1">
    <property type="nucleotide sequence ID" value="XM_025545205.1"/>
</dbReference>